<keyword evidence="3 6" id="KW-0812">Transmembrane</keyword>
<feature type="transmembrane region" description="Helical" evidence="6">
    <location>
        <begin position="118"/>
        <end position="135"/>
    </location>
</feature>
<comment type="subcellular location">
    <subcellularLocation>
        <location evidence="6">Cell inner membrane</location>
        <topology evidence="6">Multi-pass membrane protein</topology>
    </subcellularLocation>
    <subcellularLocation>
        <location evidence="1">Cell membrane</location>
        <topology evidence="1">Multi-pass membrane protein</topology>
    </subcellularLocation>
</comment>
<dbReference type="RefSeq" id="WP_070073507.1">
    <property type="nucleotide sequence ID" value="NZ_CP017448.1"/>
</dbReference>
<keyword evidence="6" id="KW-0186">Copper</keyword>
<keyword evidence="2 6" id="KW-1003">Cell membrane</keyword>
<evidence type="ECO:0000256" key="2">
    <source>
        <dbReference type="ARBA" id="ARBA00022475"/>
    </source>
</evidence>
<feature type="transmembrane region" description="Helical" evidence="6">
    <location>
        <begin position="296"/>
        <end position="317"/>
    </location>
</feature>
<name>A0A1D8KAM1_9GAMM</name>
<dbReference type="InterPro" id="IPR008457">
    <property type="entry name" value="Cu-R_CopD_dom"/>
</dbReference>
<gene>
    <name evidence="8" type="ORF">BJI67_13725</name>
</gene>
<accession>A0A1D8KAM1</accession>
<evidence type="ECO:0000256" key="4">
    <source>
        <dbReference type="ARBA" id="ARBA00022989"/>
    </source>
</evidence>
<feature type="transmembrane region" description="Helical" evidence="6">
    <location>
        <begin position="6"/>
        <end position="30"/>
    </location>
</feature>
<dbReference type="Pfam" id="PF05425">
    <property type="entry name" value="CopD"/>
    <property type="match status" value="1"/>
</dbReference>
<dbReference type="GO" id="GO:0046688">
    <property type="term" value="P:response to copper ion"/>
    <property type="evidence" value="ECO:0007669"/>
    <property type="project" value="UniProtKB-UniRule"/>
</dbReference>
<dbReference type="EMBL" id="CP017448">
    <property type="protein sequence ID" value="AOV17977.1"/>
    <property type="molecule type" value="Genomic_DNA"/>
</dbReference>
<evidence type="ECO:0000256" key="1">
    <source>
        <dbReference type="ARBA" id="ARBA00004651"/>
    </source>
</evidence>
<proteinExistence type="inferred from homology"/>
<evidence type="ECO:0000259" key="7">
    <source>
        <dbReference type="Pfam" id="PF05425"/>
    </source>
</evidence>
<dbReference type="AlphaFoldDB" id="A0A1D8KAM1"/>
<feature type="transmembrane region" description="Helical" evidence="6">
    <location>
        <begin position="196"/>
        <end position="217"/>
    </location>
</feature>
<keyword evidence="9" id="KW-1185">Reference proteome</keyword>
<dbReference type="PANTHER" id="PTHR34820">
    <property type="entry name" value="INNER MEMBRANE PROTEIN YEBZ"/>
    <property type="match status" value="1"/>
</dbReference>
<dbReference type="PANTHER" id="PTHR34820:SF4">
    <property type="entry name" value="INNER MEMBRANE PROTEIN YEBZ"/>
    <property type="match status" value="1"/>
</dbReference>
<comment type="similarity">
    <text evidence="6">Belongs to the CopD family.</text>
</comment>
<keyword evidence="6" id="KW-0997">Cell inner membrane</keyword>
<dbReference type="GO" id="GO:0005886">
    <property type="term" value="C:plasma membrane"/>
    <property type="evidence" value="ECO:0007669"/>
    <property type="project" value="UniProtKB-SubCell"/>
</dbReference>
<feature type="transmembrane region" description="Helical" evidence="6">
    <location>
        <begin position="229"/>
        <end position="247"/>
    </location>
</feature>
<evidence type="ECO:0000313" key="8">
    <source>
        <dbReference type="EMBL" id="AOV17977.1"/>
    </source>
</evidence>
<evidence type="ECO:0000313" key="9">
    <source>
        <dbReference type="Proteomes" id="UP000095342"/>
    </source>
</evidence>
<keyword evidence="5 6" id="KW-0472">Membrane</keyword>
<organism evidence="8 9">
    <name type="scientific">Acidihalobacter aeolianus</name>
    <dbReference type="NCBI Taxonomy" id="2792603"/>
    <lineage>
        <taxon>Bacteria</taxon>
        <taxon>Pseudomonadati</taxon>
        <taxon>Pseudomonadota</taxon>
        <taxon>Gammaproteobacteria</taxon>
        <taxon>Chromatiales</taxon>
        <taxon>Ectothiorhodospiraceae</taxon>
        <taxon>Acidihalobacter</taxon>
    </lineage>
</organism>
<dbReference type="Proteomes" id="UP000095342">
    <property type="component" value="Chromosome"/>
</dbReference>
<evidence type="ECO:0000256" key="3">
    <source>
        <dbReference type="ARBA" id="ARBA00022692"/>
    </source>
</evidence>
<comment type="function">
    <text evidence="6">Involved in copper resistance.</text>
</comment>
<keyword evidence="4 6" id="KW-1133">Transmembrane helix</keyword>
<dbReference type="InterPro" id="IPR032694">
    <property type="entry name" value="CopC/D"/>
</dbReference>
<dbReference type="KEGG" id="aaeo:BJI67_13725"/>
<feature type="domain" description="Copper resistance protein D" evidence="7">
    <location>
        <begin position="192"/>
        <end position="317"/>
    </location>
</feature>
<sequence>MESFFVLATWLDVMAISACAGVLACVLWVVPRYAPGHYPTRLWVGFGAALAWLAAASVVLLASRTMEFSGAGFSGLSTYLPLVVSKTHYGLIWKARIFAVVVLWLCWLAGLSARARPYAAWLAMAVLLVVVYSRSATGHAGDHGAYSLGVWVDCVHVWSSGIWVGGLFAMSLLVFPALIKEGVTGQALAADVFSRLSVVAGAALAAIVLSGVFNAWNGLDSVGNLWNSGYGRILSIKLVLVAWMVYLGGHNRYHKVPALRLSSGLDSGRASGMGLRVPGWRPVSTTRGGNHVMARCVRAVHIESVLGVLVLALAAWLHHGMPPSDMRHMGFAPAPVVAPAPGHTGRA</sequence>
<feature type="transmembrane region" description="Helical" evidence="6">
    <location>
        <begin position="91"/>
        <end position="111"/>
    </location>
</feature>
<dbReference type="GO" id="GO:0006825">
    <property type="term" value="P:copper ion transport"/>
    <property type="evidence" value="ECO:0007669"/>
    <property type="project" value="InterPro"/>
</dbReference>
<evidence type="ECO:0000256" key="5">
    <source>
        <dbReference type="ARBA" id="ARBA00023136"/>
    </source>
</evidence>
<feature type="transmembrane region" description="Helical" evidence="6">
    <location>
        <begin position="42"/>
        <end position="62"/>
    </location>
</feature>
<feature type="transmembrane region" description="Helical" evidence="6">
    <location>
        <begin position="155"/>
        <end position="175"/>
    </location>
</feature>
<reference evidence="8 9" key="1">
    <citation type="submission" date="2016-09" db="EMBL/GenBank/DDBJ databases">
        <title>Acidihalobacter prosperus V6 (DSM14174).</title>
        <authorList>
            <person name="Khaleque H.N."/>
            <person name="Ramsay J.P."/>
            <person name="Murphy R.J.T."/>
            <person name="Kaksonen A.H."/>
            <person name="Boxall N.J."/>
            <person name="Watkin E.L.J."/>
        </authorList>
    </citation>
    <scope>NUCLEOTIDE SEQUENCE [LARGE SCALE GENOMIC DNA]</scope>
    <source>
        <strain evidence="8 9">V6</strain>
    </source>
</reference>
<evidence type="ECO:0000256" key="6">
    <source>
        <dbReference type="RuleBase" id="RU369037"/>
    </source>
</evidence>
<protein>
    <recommendedName>
        <fullName evidence="6">Copper resistance protein D</fullName>
    </recommendedName>
</protein>